<proteinExistence type="predicted"/>
<keyword evidence="2" id="KW-1185">Reference proteome</keyword>
<reference evidence="1 2" key="1">
    <citation type="submission" date="2018-03" db="EMBL/GenBank/DDBJ databases">
        <title>Genomic Encyclopedia of Archaeal and Bacterial Type Strains, Phase II (KMG-II): from individual species to whole genera.</title>
        <authorList>
            <person name="Goeker M."/>
        </authorList>
    </citation>
    <scope>NUCLEOTIDE SEQUENCE [LARGE SCALE GENOMIC DNA]</scope>
    <source>
        <strain evidence="1 2">DSM 44889</strain>
    </source>
</reference>
<evidence type="ECO:0000313" key="2">
    <source>
        <dbReference type="Proteomes" id="UP000245469"/>
    </source>
</evidence>
<gene>
    <name evidence="1" type="ORF">BXY45_13241</name>
</gene>
<protein>
    <submittedName>
        <fullName evidence="1">Uncharacterized protein</fullName>
    </submittedName>
</protein>
<evidence type="ECO:0000313" key="1">
    <source>
        <dbReference type="EMBL" id="PWJ48161.1"/>
    </source>
</evidence>
<sequence length="123" mass="13356">MHRAGRTHPVMTTIKASCPTCGDVELTPSQVRLVVCTVPAWSFYAFDCPTCTDEIRKHATEDVVRLLTTGGVPAERWDVPAEALEEHTGAVIGWDDVLDFSLDLETTDVVAAAAAAVLRPRHV</sequence>
<dbReference type="EMBL" id="QGDQ01000032">
    <property type="protein sequence ID" value="PWJ48161.1"/>
    <property type="molecule type" value="Genomic_DNA"/>
</dbReference>
<name>A0A315ZRK1_9ACTN</name>
<dbReference type="Proteomes" id="UP000245469">
    <property type="component" value="Unassembled WGS sequence"/>
</dbReference>
<organism evidence="1 2">
    <name type="scientific">Quadrisphaera granulorum</name>
    <dbReference type="NCBI Taxonomy" id="317664"/>
    <lineage>
        <taxon>Bacteria</taxon>
        <taxon>Bacillati</taxon>
        <taxon>Actinomycetota</taxon>
        <taxon>Actinomycetes</taxon>
        <taxon>Kineosporiales</taxon>
        <taxon>Kineosporiaceae</taxon>
        <taxon>Quadrisphaera</taxon>
    </lineage>
</organism>
<comment type="caution">
    <text evidence="1">The sequence shown here is derived from an EMBL/GenBank/DDBJ whole genome shotgun (WGS) entry which is preliminary data.</text>
</comment>
<accession>A0A315ZRK1</accession>
<dbReference type="AlphaFoldDB" id="A0A315ZRK1"/>